<dbReference type="Pfam" id="PF00512">
    <property type="entry name" value="HisKA"/>
    <property type="match status" value="1"/>
</dbReference>
<dbReference type="PANTHER" id="PTHR43065:SF49">
    <property type="entry name" value="HISTIDINE KINASE"/>
    <property type="match status" value="1"/>
</dbReference>
<dbReference type="InterPro" id="IPR003661">
    <property type="entry name" value="HisK_dim/P_dom"/>
</dbReference>
<dbReference type="PROSITE" id="PS50113">
    <property type="entry name" value="PAC"/>
    <property type="match status" value="1"/>
</dbReference>
<dbReference type="SMART" id="SM00388">
    <property type="entry name" value="HisKA"/>
    <property type="match status" value="1"/>
</dbReference>
<evidence type="ECO:0000256" key="9">
    <source>
        <dbReference type="PROSITE-ProRule" id="PRU00169"/>
    </source>
</evidence>
<dbReference type="Proteomes" id="UP000199245">
    <property type="component" value="Unassembled WGS sequence"/>
</dbReference>
<accession>A0A1G6ZK51</accession>
<evidence type="ECO:0000259" key="12">
    <source>
        <dbReference type="PROSITE" id="PS50110"/>
    </source>
</evidence>
<dbReference type="Pfam" id="PF05227">
    <property type="entry name" value="CHASE3"/>
    <property type="match status" value="1"/>
</dbReference>
<feature type="domain" description="Response regulatory" evidence="12">
    <location>
        <begin position="627"/>
        <end position="743"/>
    </location>
</feature>
<dbReference type="PROSITE" id="PS50109">
    <property type="entry name" value="HIS_KIN"/>
    <property type="match status" value="1"/>
</dbReference>
<keyword evidence="5" id="KW-0547">Nucleotide-binding</keyword>
<dbReference type="InterPro" id="IPR001789">
    <property type="entry name" value="Sig_transdc_resp-reg_receiver"/>
</dbReference>
<evidence type="ECO:0000256" key="5">
    <source>
        <dbReference type="ARBA" id="ARBA00022741"/>
    </source>
</evidence>
<dbReference type="GO" id="GO:0000155">
    <property type="term" value="F:phosphorelay sensor kinase activity"/>
    <property type="evidence" value="ECO:0007669"/>
    <property type="project" value="InterPro"/>
</dbReference>
<evidence type="ECO:0000256" key="10">
    <source>
        <dbReference type="SAM" id="Phobius"/>
    </source>
</evidence>
<evidence type="ECO:0000259" key="13">
    <source>
        <dbReference type="PROSITE" id="PS50112"/>
    </source>
</evidence>
<dbReference type="CDD" id="cd00130">
    <property type="entry name" value="PAS"/>
    <property type="match status" value="1"/>
</dbReference>
<evidence type="ECO:0000313" key="16">
    <source>
        <dbReference type="Proteomes" id="UP000199245"/>
    </source>
</evidence>
<evidence type="ECO:0000256" key="1">
    <source>
        <dbReference type="ARBA" id="ARBA00000085"/>
    </source>
</evidence>
<keyword evidence="7" id="KW-0067">ATP-binding</keyword>
<evidence type="ECO:0000256" key="7">
    <source>
        <dbReference type="ARBA" id="ARBA00022840"/>
    </source>
</evidence>
<proteinExistence type="predicted"/>
<dbReference type="NCBIfam" id="TIGR00229">
    <property type="entry name" value="sensory_box"/>
    <property type="match status" value="1"/>
</dbReference>
<dbReference type="InterPro" id="IPR003594">
    <property type="entry name" value="HATPase_dom"/>
</dbReference>
<dbReference type="EMBL" id="FMZW01000018">
    <property type="protein sequence ID" value="SDE02802.1"/>
    <property type="molecule type" value="Genomic_DNA"/>
</dbReference>
<dbReference type="InterPro" id="IPR036890">
    <property type="entry name" value="HATPase_C_sf"/>
</dbReference>
<dbReference type="PROSITE" id="PS50110">
    <property type="entry name" value="RESPONSE_REGULATORY"/>
    <property type="match status" value="1"/>
</dbReference>
<dbReference type="GO" id="GO:0005524">
    <property type="term" value="F:ATP binding"/>
    <property type="evidence" value="ECO:0007669"/>
    <property type="project" value="UniProtKB-KW"/>
</dbReference>
<dbReference type="PANTHER" id="PTHR43065">
    <property type="entry name" value="SENSOR HISTIDINE KINASE"/>
    <property type="match status" value="1"/>
</dbReference>
<keyword evidence="10" id="KW-0472">Membrane</keyword>
<dbReference type="GO" id="GO:0006355">
    <property type="term" value="P:regulation of DNA-templated transcription"/>
    <property type="evidence" value="ECO:0007669"/>
    <property type="project" value="InterPro"/>
</dbReference>
<dbReference type="Pfam" id="PF00989">
    <property type="entry name" value="PAS"/>
    <property type="match status" value="1"/>
</dbReference>
<evidence type="ECO:0000256" key="2">
    <source>
        <dbReference type="ARBA" id="ARBA00012438"/>
    </source>
</evidence>
<keyword evidence="6" id="KW-0418">Kinase</keyword>
<feature type="domain" description="Histidine kinase" evidence="11">
    <location>
        <begin position="385"/>
        <end position="608"/>
    </location>
</feature>
<keyword evidence="8" id="KW-0902">Two-component regulatory system</keyword>
<dbReference type="CDD" id="cd16919">
    <property type="entry name" value="HATPase_CckA-like"/>
    <property type="match status" value="1"/>
</dbReference>
<name>A0A1G6ZK51_9BRAD</name>
<dbReference type="InterPro" id="IPR004358">
    <property type="entry name" value="Sig_transdc_His_kin-like_C"/>
</dbReference>
<dbReference type="InterPro" id="IPR036097">
    <property type="entry name" value="HisK_dim/P_sf"/>
</dbReference>
<evidence type="ECO:0000256" key="8">
    <source>
        <dbReference type="ARBA" id="ARBA00023012"/>
    </source>
</evidence>
<protein>
    <recommendedName>
        <fullName evidence="2">histidine kinase</fullName>
        <ecNumber evidence="2">2.7.13.3</ecNumber>
    </recommendedName>
</protein>
<dbReference type="InterPro" id="IPR035965">
    <property type="entry name" value="PAS-like_dom_sf"/>
</dbReference>
<evidence type="ECO:0000259" key="11">
    <source>
        <dbReference type="PROSITE" id="PS50109"/>
    </source>
</evidence>
<dbReference type="AlphaFoldDB" id="A0A1G6ZK51"/>
<evidence type="ECO:0000313" key="15">
    <source>
        <dbReference type="EMBL" id="SDE02802.1"/>
    </source>
</evidence>
<evidence type="ECO:0000256" key="6">
    <source>
        <dbReference type="ARBA" id="ARBA00022777"/>
    </source>
</evidence>
<feature type="transmembrane region" description="Helical" evidence="10">
    <location>
        <begin position="176"/>
        <end position="197"/>
    </location>
</feature>
<dbReference type="SUPFAM" id="SSF55874">
    <property type="entry name" value="ATPase domain of HSP90 chaperone/DNA topoisomerase II/histidine kinase"/>
    <property type="match status" value="1"/>
</dbReference>
<keyword evidence="3 9" id="KW-0597">Phosphoprotein</keyword>
<dbReference type="Pfam" id="PF02518">
    <property type="entry name" value="HATPase_c"/>
    <property type="match status" value="1"/>
</dbReference>
<dbReference type="Gene3D" id="3.30.565.10">
    <property type="entry name" value="Histidine kinase-like ATPase, C-terminal domain"/>
    <property type="match status" value="1"/>
</dbReference>
<dbReference type="SMART" id="SM00448">
    <property type="entry name" value="REC"/>
    <property type="match status" value="1"/>
</dbReference>
<dbReference type="InterPro" id="IPR000014">
    <property type="entry name" value="PAS"/>
</dbReference>
<keyword evidence="10" id="KW-0812">Transmembrane</keyword>
<dbReference type="InterPro" id="IPR000700">
    <property type="entry name" value="PAS-assoc_C"/>
</dbReference>
<dbReference type="InterPro" id="IPR013767">
    <property type="entry name" value="PAS_fold"/>
</dbReference>
<keyword evidence="4" id="KW-0808">Transferase</keyword>
<dbReference type="Gene3D" id="3.30.450.20">
    <property type="entry name" value="PAS domain"/>
    <property type="match status" value="1"/>
</dbReference>
<dbReference type="RefSeq" id="WP_092084341.1">
    <property type="nucleotide sequence ID" value="NZ_FMZW01000018.1"/>
</dbReference>
<dbReference type="SUPFAM" id="SSF55785">
    <property type="entry name" value="PYP-like sensor domain (PAS domain)"/>
    <property type="match status" value="1"/>
</dbReference>
<feature type="domain" description="PAC" evidence="14">
    <location>
        <begin position="319"/>
        <end position="372"/>
    </location>
</feature>
<evidence type="ECO:0000256" key="4">
    <source>
        <dbReference type="ARBA" id="ARBA00022679"/>
    </source>
</evidence>
<comment type="catalytic activity">
    <reaction evidence="1">
        <text>ATP + protein L-histidine = ADP + protein N-phospho-L-histidine.</text>
        <dbReference type="EC" id="2.7.13.3"/>
    </reaction>
</comment>
<dbReference type="SUPFAM" id="SSF47384">
    <property type="entry name" value="Homodimeric domain of signal transducing histidine kinase"/>
    <property type="match status" value="1"/>
</dbReference>
<gene>
    <name evidence="15" type="ORF">SAMN05216337_1018124</name>
</gene>
<feature type="domain" description="PAS" evidence="13">
    <location>
        <begin position="241"/>
        <end position="280"/>
    </location>
</feature>
<dbReference type="PRINTS" id="PR00344">
    <property type="entry name" value="BCTRLSENSOR"/>
</dbReference>
<dbReference type="Pfam" id="PF00072">
    <property type="entry name" value="Response_reg"/>
    <property type="match status" value="1"/>
</dbReference>
<dbReference type="CDD" id="cd19410">
    <property type="entry name" value="HK9-like_sensor"/>
    <property type="match status" value="1"/>
</dbReference>
<dbReference type="InterPro" id="IPR005467">
    <property type="entry name" value="His_kinase_dom"/>
</dbReference>
<dbReference type="Gene3D" id="1.10.287.130">
    <property type="match status" value="1"/>
</dbReference>
<organism evidence="15 16">
    <name type="scientific">Bradyrhizobium brasilense</name>
    <dbReference type="NCBI Taxonomy" id="1419277"/>
    <lineage>
        <taxon>Bacteria</taxon>
        <taxon>Pseudomonadati</taxon>
        <taxon>Pseudomonadota</taxon>
        <taxon>Alphaproteobacteria</taxon>
        <taxon>Hyphomicrobiales</taxon>
        <taxon>Nitrobacteraceae</taxon>
        <taxon>Bradyrhizobium</taxon>
    </lineage>
</organism>
<dbReference type="InterPro" id="IPR007891">
    <property type="entry name" value="CHASE3"/>
</dbReference>
<feature type="modified residue" description="4-aspartylphosphate" evidence="9">
    <location>
        <position position="677"/>
    </location>
</feature>
<keyword evidence="10" id="KW-1133">Transmembrane helix</keyword>
<sequence>MASQRLILGSGLAILLVISAASIGLDVKSRSEIDSVDRTLSILKRISDARQLPRSVESAARGFALTGDASFADEFRDQSAALTAAFDDLMAAVTSAPEEAQLITGTRVEVQRAIALGGELIRLRSAGDTAGAAALVSAGESRALTDKVGAALDRLVTEERRLLRIRTDQSKTNGRLLLMIDLAGVAMILLLAIALTLTARRASRELQGALSATKATNLSLEGKVADRTKDLGAALEELRRSTSVMETTFRTMAEAVLVIDSTGTVLLSNPAAEKMLRYKPGMTVRQLRAMSNVFQSDGVTPMQADDMPSARTLRGEEFDGLEFVAKPVRGAPEIHLVVSGRPLRDGDDAITGAALIYHDITASRETEHKLQQAQKLDAIGKLTGGVAHDFNNMLTVITGTTETLVDSLRAQPQLAKTAELIDRAAERCRELIQHLLAFARRQPLEPRTVDINGTVVDIAKLLRPTLGEQIEINSVLAPDVASVHIDPSQLANSLLNMAINARDAMPNGGKLLFETSNIVLDDAYAAVNPDITPGRYVLLAVSDTGTGMSHAVQDKVFEPFFTTKEVGKGSGLGMSMVYGFVKQSGGHIKIYSEEGHGTTIKLYLPPARGQVEVEAPPPEPVRRGSEVILVVEDDQLVRNYVVTQLGALGYKTIAVPDARAALALVDKGEKFDLLFTDVIMPGGMNGRQLADEVQKRRPGIKVLYTSGYTENAIVHHGRLDEGVLLLAKPYRKAQLASMLQQALGE</sequence>
<dbReference type="CDD" id="cd00082">
    <property type="entry name" value="HisKA"/>
    <property type="match status" value="1"/>
</dbReference>
<reference evidence="15 16" key="1">
    <citation type="submission" date="2016-10" db="EMBL/GenBank/DDBJ databases">
        <authorList>
            <person name="de Groot N.N."/>
        </authorList>
    </citation>
    <scope>NUCLEOTIDE SEQUENCE [LARGE SCALE GENOMIC DNA]</scope>
    <source>
        <strain evidence="15 16">R5</strain>
    </source>
</reference>
<dbReference type="PROSITE" id="PS50112">
    <property type="entry name" value="PAS"/>
    <property type="match status" value="1"/>
</dbReference>
<dbReference type="Gene3D" id="3.40.50.2300">
    <property type="match status" value="1"/>
</dbReference>
<dbReference type="InterPro" id="IPR011006">
    <property type="entry name" value="CheY-like_superfamily"/>
</dbReference>
<dbReference type="SUPFAM" id="SSF52172">
    <property type="entry name" value="CheY-like"/>
    <property type="match status" value="1"/>
</dbReference>
<dbReference type="EC" id="2.7.13.3" evidence="2"/>
<dbReference type="SMART" id="SM00387">
    <property type="entry name" value="HATPase_c"/>
    <property type="match status" value="1"/>
</dbReference>
<evidence type="ECO:0000259" key="14">
    <source>
        <dbReference type="PROSITE" id="PS50113"/>
    </source>
</evidence>
<evidence type="ECO:0000256" key="3">
    <source>
        <dbReference type="ARBA" id="ARBA00022553"/>
    </source>
</evidence>